<evidence type="ECO:0000313" key="1">
    <source>
        <dbReference type="EMBL" id="SUI55702.1"/>
    </source>
</evidence>
<dbReference type="AlphaFoldDB" id="A0A379Z5G0"/>
<keyword evidence="2" id="KW-1185">Reference proteome</keyword>
<gene>
    <name evidence="1" type="ORF">NCTC10738_01033</name>
</gene>
<sequence length="157" mass="17693">MDRKIILLATVGLVPFSQAAVYKCEIDDKVIFSQDPCDAGSEEIDLSNVGSVVSRQDSVPESTLSSLREDIDTYVKAQDIQRKIDELEYDRRQVFKERDKRIRQLQHSRAFASNNLAGAKWEQSLAQEMSAITQAAGSRVTSIDRQIAELKLELKSM</sequence>
<dbReference type="RefSeq" id="WP_115389989.1">
    <property type="nucleotide sequence ID" value="NZ_JACDTT010000002.1"/>
</dbReference>
<dbReference type="EMBL" id="UGYO01000001">
    <property type="protein sequence ID" value="SUI55702.1"/>
    <property type="molecule type" value="Genomic_DNA"/>
</dbReference>
<evidence type="ECO:0000313" key="2">
    <source>
        <dbReference type="Proteomes" id="UP000254069"/>
    </source>
</evidence>
<proteinExistence type="predicted"/>
<protein>
    <recommendedName>
        <fullName evidence="3">DUF4124 domain-containing protein</fullName>
    </recommendedName>
</protein>
<name>A0A379Z5G0_9GAMM</name>
<evidence type="ECO:0008006" key="3">
    <source>
        <dbReference type="Google" id="ProtNLM"/>
    </source>
</evidence>
<accession>A0A379Z5G0</accession>
<reference evidence="1 2" key="1">
    <citation type="submission" date="2018-06" db="EMBL/GenBank/DDBJ databases">
        <authorList>
            <consortium name="Pathogen Informatics"/>
            <person name="Doyle S."/>
        </authorList>
    </citation>
    <scope>NUCLEOTIDE SEQUENCE [LARGE SCALE GENOMIC DNA]</scope>
    <source>
        <strain evidence="1 2">NCTC10738</strain>
    </source>
</reference>
<dbReference type="Proteomes" id="UP000254069">
    <property type="component" value="Unassembled WGS sequence"/>
</dbReference>
<organism evidence="1 2">
    <name type="scientific">Shewanella algae</name>
    <dbReference type="NCBI Taxonomy" id="38313"/>
    <lineage>
        <taxon>Bacteria</taxon>
        <taxon>Pseudomonadati</taxon>
        <taxon>Pseudomonadota</taxon>
        <taxon>Gammaproteobacteria</taxon>
        <taxon>Alteromonadales</taxon>
        <taxon>Shewanellaceae</taxon>
        <taxon>Shewanella</taxon>
    </lineage>
</organism>